<feature type="compositionally biased region" description="Basic and acidic residues" evidence="6">
    <location>
        <begin position="124"/>
        <end position="141"/>
    </location>
</feature>
<feature type="compositionally biased region" description="Basic and acidic residues" evidence="6">
    <location>
        <begin position="694"/>
        <end position="709"/>
    </location>
</feature>
<sequence length="1129" mass="124281">MGKHSSVTLKEDTETMETNPSDSSTRNGVDAEKEDVHAVKQLPSSEEDAEDHTSEPQSYDLGFKKVFKFVGFRFTVKKEKTGKSEPVQLLTVKKETQAPEGADDQKEVNIEETVMPEDALSAEDTTKDTVKNDKTEDESPKTPEANEICSQSAALATDTASPLRKLFTQGWTGFRKKKSFRKPKEDELQSPTKEEEQEKEGATLTTETTEKEEKSELKKQDEEKNVTAVTIEARSLATEISSEQLKKNEGSEANIPALLGKETHEKMEEAELKMSPTAEVITKGDAQDRTTEKKESKEHEAKLTPDAPGSKSFSISEPSVDTEDDQQSIKPTDEGLQGKTGIVTTDTIKPDEITPEEAAGKKLPEGITNEADLLSSQEKNKLQGSPLKKLFTGTGLKKLSGKKHKGKREESKLGEQGEPIQHLSDSPDSPEEQKGESSASSPEEMNEIPTLEKPVDGMQVTENEDAAISDVERKRESVTPWASFKKMVTPKKRVRRPSESDKEEETDKTKSIAASATENTVDESQGEIKENGVDQKPEKNIEEPKRKVDTSVSWEAFICVGSSKKRARKSSSSDEETEHKLGQESQKVEESGQSKETATDAVLTSSQESDQGQGNSSPEQAGSPSEGEGISTWESFKRLVTPRRRSKTKMEEKTEDSVVGSSLEHSTSDGEPGKDESWVSFRKLMPGRRKKKSDGKPEPTRLKQAKEDMAEMTEEDPDIPAVVPLSEYEAAEQEKMEAQKAKDAEATREQASKDERAEKLEETLRVEQAHEGLVHAVTVTVVEGERAITSIEERSPSWISAALTECIEQAEEEEETEKILESDVIVEEAVIAAKTVPEARKDISDDTTASEIELTSEAVTALEETAAALCTEETMEMSLAEETTEMVSAVSQLLETPDTTEEVTPVQEVEATEQNLKELDKQTQKVLHEVAERVKSADVAQLVSERTVTATVQGIEAEVKDDAKDENVVGQGTLLLEQSLGKGEHEEDGLQPQGSAGNIQSQNGVEESVLHEGSERSEISGAVKEGTEGYENVDVVRDESQWQACEEAVVEDHEKISEVERTIEEPSSDDREFHSIKAVTPQEEPIAKQEPSGQEKLPITELRVDDTRDEYIPKVQTAVSITCNTMAGL</sequence>
<organism evidence="7 8">
    <name type="scientific">Melopsittacus undulatus</name>
    <name type="common">Budgerigar</name>
    <name type="synonym">Psittacus undulatus</name>
    <dbReference type="NCBI Taxonomy" id="13146"/>
    <lineage>
        <taxon>Eukaryota</taxon>
        <taxon>Metazoa</taxon>
        <taxon>Chordata</taxon>
        <taxon>Craniata</taxon>
        <taxon>Vertebrata</taxon>
        <taxon>Euteleostomi</taxon>
        <taxon>Archelosauria</taxon>
        <taxon>Archosauria</taxon>
        <taxon>Dinosauria</taxon>
        <taxon>Saurischia</taxon>
        <taxon>Theropoda</taxon>
        <taxon>Coelurosauria</taxon>
        <taxon>Aves</taxon>
        <taxon>Neognathae</taxon>
        <taxon>Neoaves</taxon>
        <taxon>Telluraves</taxon>
        <taxon>Australaves</taxon>
        <taxon>Psittaciformes</taxon>
        <taxon>Psittaculidae</taxon>
        <taxon>Melopsittacus</taxon>
    </lineage>
</organism>
<evidence type="ECO:0000313" key="7">
    <source>
        <dbReference type="Ensembl" id="ENSMUNP00000006950.2"/>
    </source>
</evidence>
<dbReference type="GO" id="GO:0005516">
    <property type="term" value="F:calmodulin binding"/>
    <property type="evidence" value="ECO:0007669"/>
    <property type="project" value="UniProtKB-KW"/>
</dbReference>
<keyword evidence="5" id="KW-0449">Lipoprotein</keyword>
<feature type="region of interest" description="Disordered" evidence="6">
    <location>
        <begin position="91"/>
        <end position="159"/>
    </location>
</feature>
<accession>A0A8V5FW83</accession>
<dbReference type="Proteomes" id="UP000694405">
    <property type="component" value="Chromosome 3"/>
</dbReference>
<feature type="compositionally biased region" description="Polar residues" evidence="6">
    <location>
        <begin position="992"/>
        <end position="1005"/>
    </location>
</feature>
<feature type="compositionally biased region" description="Polar residues" evidence="6">
    <location>
        <begin position="16"/>
        <end position="27"/>
    </location>
</feature>
<evidence type="ECO:0000256" key="2">
    <source>
        <dbReference type="ARBA" id="ARBA00022553"/>
    </source>
</evidence>
<proteinExistence type="predicted"/>
<dbReference type="Ensembl" id="ENSMUNT00000008062.2">
    <property type="protein sequence ID" value="ENSMUNP00000006950.2"/>
    <property type="gene ID" value="ENSMUNG00000005592.2"/>
</dbReference>
<dbReference type="GO" id="GO:0007165">
    <property type="term" value="P:signal transduction"/>
    <property type="evidence" value="ECO:0007669"/>
    <property type="project" value="TreeGrafter"/>
</dbReference>
<evidence type="ECO:0000313" key="8">
    <source>
        <dbReference type="Proteomes" id="UP000694405"/>
    </source>
</evidence>
<keyword evidence="2" id="KW-0597">Phosphoprotein</keyword>
<evidence type="ECO:0000256" key="6">
    <source>
        <dbReference type="SAM" id="MobiDB-lite"/>
    </source>
</evidence>
<reference evidence="7" key="2">
    <citation type="submission" date="2025-08" db="UniProtKB">
        <authorList>
            <consortium name="Ensembl"/>
        </authorList>
    </citation>
    <scope>IDENTIFICATION</scope>
</reference>
<feature type="compositionally biased region" description="Basic and acidic residues" evidence="6">
    <location>
        <begin position="496"/>
        <end position="510"/>
    </location>
</feature>
<dbReference type="PANTHER" id="PTHR23209:SF4">
    <property type="entry name" value="A-KINASE ANCHOR PROTEIN 12"/>
    <property type="match status" value="1"/>
</dbReference>
<feature type="compositionally biased region" description="Basic and acidic residues" evidence="6">
    <location>
        <begin position="526"/>
        <end position="549"/>
    </location>
</feature>
<dbReference type="GO" id="GO:0016020">
    <property type="term" value="C:membrane"/>
    <property type="evidence" value="ECO:0007669"/>
    <property type="project" value="UniProtKB-SubCell"/>
</dbReference>
<feature type="region of interest" description="Disordered" evidence="6">
    <location>
        <begin position="176"/>
        <end position="759"/>
    </location>
</feature>
<feature type="compositionally biased region" description="Basic and acidic residues" evidence="6">
    <location>
        <begin position="732"/>
        <end position="759"/>
    </location>
</feature>
<evidence type="ECO:0000256" key="3">
    <source>
        <dbReference type="ARBA" id="ARBA00022860"/>
    </source>
</evidence>
<name>A0A8C6J6D4_MELUD</name>
<comment type="subcellular location">
    <subcellularLocation>
        <location evidence="1">Membrane</location>
        <topology evidence="1">Lipid-anchor</topology>
    </subcellularLocation>
</comment>
<feature type="compositionally biased region" description="Basic and acidic residues" evidence="6">
    <location>
        <begin position="261"/>
        <end position="272"/>
    </location>
</feature>
<dbReference type="PROSITE" id="PS51893">
    <property type="entry name" value="AKAP_CAM_BD"/>
    <property type="match status" value="3"/>
</dbReference>
<feature type="compositionally biased region" description="Basic and acidic residues" evidence="6">
    <location>
        <begin position="182"/>
        <end position="201"/>
    </location>
</feature>
<feature type="compositionally biased region" description="Basic and acidic residues" evidence="6">
    <location>
        <begin position="208"/>
        <end position="225"/>
    </location>
</feature>
<evidence type="ECO:0000256" key="5">
    <source>
        <dbReference type="ARBA" id="ARBA00023288"/>
    </source>
</evidence>
<evidence type="ECO:0000256" key="1">
    <source>
        <dbReference type="ARBA" id="ARBA00004635"/>
    </source>
</evidence>
<accession>A0A8C6J6D4</accession>
<feature type="compositionally biased region" description="Basic and acidic residues" evidence="6">
    <location>
        <begin position="1008"/>
        <end position="1018"/>
    </location>
</feature>
<keyword evidence="8" id="KW-1185">Reference proteome</keyword>
<feature type="compositionally biased region" description="Basic and acidic residues" evidence="6">
    <location>
        <begin position="348"/>
        <end position="364"/>
    </location>
</feature>
<dbReference type="GO" id="GO:0010739">
    <property type="term" value="P:positive regulation of protein kinase A signaling"/>
    <property type="evidence" value="ECO:0007669"/>
    <property type="project" value="InterPro"/>
</dbReference>
<dbReference type="Pfam" id="PF03832">
    <property type="entry name" value="WSK"/>
    <property type="match status" value="2"/>
</dbReference>
<feature type="compositionally biased region" description="Basic and acidic residues" evidence="6">
    <location>
        <begin position="92"/>
        <end position="109"/>
    </location>
</feature>
<feature type="region of interest" description="Disordered" evidence="6">
    <location>
        <begin position="981"/>
        <end position="1027"/>
    </location>
</feature>
<feature type="compositionally biased region" description="Basic and acidic residues" evidence="6">
    <location>
        <begin position="666"/>
        <end position="677"/>
    </location>
</feature>
<dbReference type="GO" id="GO:0051018">
    <property type="term" value="F:protein kinase A binding"/>
    <property type="evidence" value="ECO:0007669"/>
    <property type="project" value="InterPro"/>
</dbReference>
<feature type="compositionally biased region" description="Low complexity" evidence="6">
    <location>
        <begin position="387"/>
        <end position="398"/>
    </location>
</feature>
<dbReference type="GO" id="GO:0005737">
    <property type="term" value="C:cytoplasm"/>
    <property type="evidence" value="ECO:0007669"/>
    <property type="project" value="TreeGrafter"/>
</dbReference>
<evidence type="ECO:0000256" key="4">
    <source>
        <dbReference type="ARBA" id="ARBA00023136"/>
    </source>
</evidence>
<reference evidence="7" key="1">
    <citation type="submission" date="2020-03" db="EMBL/GenBank/DDBJ databases">
        <title>Melopsittacus undulatus (budgerigar) genome, bMelUnd1, maternal haplotype with Z.</title>
        <authorList>
            <person name="Gedman G."/>
            <person name="Mountcastle J."/>
            <person name="Haase B."/>
            <person name="Formenti G."/>
            <person name="Wright T."/>
            <person name="Apodaca J."/>
            <person name="Pelan S."/>
            <person name="Chow W."/>
            <person name="Rhie A."/>
            <person name="Howe K."/>
            <person name="Fedrigo O."/>
            <person name="Jarvis E.D."/>
        </authorList>
    </citation>
    <scope>NUCLEOTIDE SEQUENCE [LARGE SCALE GENOMIC DNA]</scope>
</reference>
<dbReference type="InterPro" id="IPR001573">
    <property type="entry name" value="AKAP_WSK"/>
</dbReference>
<feature type="region of interest" description="Disordered" evidence="6">
    <location>
        <begin position="1078"/>
        <end position="1101"/>
    </location>
</feature>
<protein>
    <submittedName>
        <fullName evidence="7">Uncharacterized protein</fullName>
    </submittedName>
</protein>
<feature type="region of interest" description="Disordered" evidence="6">
    <location>
        <begin position="1"/>
        <end position="58"/>
    </location>
</feature>
<reference evidence="7" key="3">
    <citation type="submission" date="2025-09" db="UniProtKB">
        <authorList>
            <consortium name="Ensembl"/>
        </authorList>
    </citation>
    <scope>IDENTIFICATION</scope>
</reference>
<feature type="compositionally biased region" description="Basic and acidic residues" evidence="6">
    <location>
        <begin position="285"/>
        <end position="303"/>
    </location>
</feature>
<dbReference type="AlphaFoldDB" id="A0A8C6J6D4"/>
<feature type="compositionally biased region" description="Polar residues" evidence="6">
    <location>
        <begin position="602"/>
        <end position="623"/>
    </location>
</feature>
<feature type="compositionally biased region" description="Basic and acidic residues" evidence="6">
    <location>
        <begin position="577"/>
        <end position="593"/>
    </location>
</feature>
<dbReference type="PANTHER" id="PTHR23209">
    <property type="entry name" value="A-KINASE ANCHOR PROTEIN 12"/>
    <property type="match status" value="1"/>
</dbReference>
<feature type="compositionally biased region" description="Basic and acidic residues" evidence="6">
    <location>
        <begin position="29"/>
        <end position="38"/>
    </location>
</feature>
<keyword evidence="4" id="KW-0472">Membrane</keyword>
<keyword evidence="3" id="KW-0112">Calmodulin-binding</keyword>
<dbReference type="GO" id="GO:0090036">
    <property type="term" value="P:regulation of protein kinase C signaling"/>
    <property type="evidence" value="ECO:0007669"/>
    <property type="project" value="InterPro"/>
</dbReference>
<dbReference type="InterPro" id="IPR028540">
    <property type="entry name" value="AKAP12"/>
</dbReference>
<feature type="compositionally biased region" description="Polar residues" evidence="6">
    <location>
        <begin position="148"/>
        <end position="159"/>
    </location>
</feature>